<dbReference type="InterPro" id="IPR036397">
    <property type="entry name" value="RNaseH_sf"/>
</dbReference>
<accession>A0A9D1GAS4</accession>
<dbReference type="NCBIfam" id="NF033519">
    <property type="entry name" value="transpos_ISAzo13"/>
    <property type="match status" value="1"/>
</dbReference>
<dbReference type="GO" id="GO:0003676">
    <property type="term" value="F:nucleic acid binding"/>
    <property type="evidence" value="ECO:0007669"/>
    <property type="project" value="InterPro"/>
</dbReference>
<dbReference type="InterPro" id="IPR011518">
    <property type="entry name" value="Transposase_36"/>
</dbReference>
<dbReference type="AlphaFoldDB" id="A0A9D1GAS4"/>
<protein>
    <submittedName>
        <fullName evidence="1">ISAzo13 family transposase</fullName>
    </submittedName>
</protein>
<reference evidence="1" key="2">
    <citation type="journal article" date="2021" name="PeerJ">
        <title>Extensive microbial diversity within the chicken gut microbiome revealed by metagenomics and culture.</title>
        <authorList>
            <person name="Gilroy R."/>
            <person name="Ravi A."/>
            <person name="Getino M."/>
            <person name="Pursley I."/>
            <person name="Horton D.L."/>
            <person name="Alikhan N.F."/>
            <person name="Baker D."/>
            <person name="Gharbi K."/>
            <person name="Hall N."/>
            <person name="Watson M."/>
            <person name="Adriaenssens E.M."/>
            <person name="Foster-Nyarko E."/>
            <person name="Jarju S."/>
            <person name="Secka A."/>
            <person name="Antonio M."/>
            <person name="Oren A."/>
            <person name="Chaudhuri R.R."/>
            <person name="La Ragione R."/>
            <person name="Hildebrand F."/>
            <person name="Pallen M.J."/>
        </authorList>
    </citation>
    <scope>NUCLEOTIDE SEQUENCE</scope>
    <source>
        <strain evidence="1">CHK195-26880</strain>
    </source>
</reference>
<dbReference type="Proteomes" id="UP000886833">
    <property type="component" value="Unassembled WGS sequence"/>
</dbReference>
<dbReference type="EMBL" id="DVKQ01000044">
    <property type="protein sequence ID" value="HIT37488.1"/>
    <property type="molecule type" value="Genomic_DNA"/>
</dbReference>
<evidence type="ECO:0000313" key="2">
    <source>
        <dbReference type="Proteomes" id="UP000886833"/>
    </source>
</evidence>
<proteinExistence type="predicted"/>
<dbReference type="Pfam" id="PF07592">
    <property type="entry name" value="DDE_Tnp_ISAZ013"/>
    <property type="match status" value="1"/>
</dbReference>
<organism evidence="1 2">
    <name type="scientific">Candidatus Onthousia faecipullorum</name>
    <dbReference type="NCBI Taxonomy" id="2840887"/>
    <lineage>
        <taxon>Bacteria</taxon>
        <taxon>Bacillati</taxon>
        <taxon>Bacillota</taxon>
        <taxon>Bacilli</taxon>
        <taxon>Candidatus Onthousia</taxon>
    </lineage>
</organism>
<name>A0A9D1GAS4_9FIRM</name>
<dbReference type="Gene3D" id="3.30.420.10">
    <property type="entry name" value="Ribonuclease H-like superfamily/Ribonuclease H"/>
    <property type="match status" value="1"/>
</dbReference>
<comment type="caution">
    <text evidence="1">The sequence shown here is derived from an EMBL/GenBank/DDBJ whole genome shotgun (WGS) entry which is preliminary data.</text>
</comment>
<reference evidence="1" key="1">
    <citation type="submission" date="2020-10" db="EMBL/GenBank/DDBJ databases">
        <authorList>
            <person name="Gilroy R."/>
        </authorList>
    </citation>
    <scope>NUCLEOTIDE SEQUENCE</scope>
    <source>
        <strain evidence="1">CHK195-26880</strain>
    </source>
</reference>
<gene>
    <name evidence="1" type="ORF">IAB59_03295</name>
</gene>
<sequence length="401" mass="46907">MSITQKLENDYKNIVENIKKLPNSIERDLIIGSLVEGLGKRCISAVSRVIGICREKVKSCYEKFKNGIQLKLEFRGRKSIVETYPNINNDIESVIENYKIADSHFKTETLFISMNPTVIIKELIDKYDYQPKFACYNSIVKILKDMGYKYHKIPKSEVIDKIPETDAIFKNVNDHLESIDNRNEEVAFISIDDKATKKIGNFSDNGYSWQNIKALDHDTTFKYAVKPFGILDLKTNETFVTCTPYNSTAAFKVDCIEKYIVRKNKHHKLKKLVVFLDNGPENSSRRKLWLKKIVKLSIKYNLIIQLVYYPPYHSKYNKIERVWAHIQMEWRRITIDSLDLLIDCLNKMKWKGIDIKGNLSMNKYEKGIKVSDYEMETEINPHIIREEGLEKWSFVITPYAN</sequence>
<evidence type="ECO:0000313" key="1">
    <source>
        <dbReference type="EMBL" id="HIT37488.1"/>
    </source>
</evidence>